<dbReference type="EMBL" id="JBIPKE010000015">
    <property type="protein sequence ID" value="MFH6983554.1"/>
    <property type="molecule type" value="Genomic_DNA"/>
</dbReference>
<comment type="caution">
    <text evidence="3">The sequence shown here is derived from an EMBL/GenBank/DDBJ whole genome shotgun (WGS) entry which is preliminary data.</text>
</comment>
<feature type="transmembrane region" description="Helical" evidence="1">
    <location>
        <begin position="115"/>
        <end position="135"/>
    </location>
</feature>
<dbReference type="PANTHER" id="PTHR34220:SF7">
    <property type="entry name" value="SENSOR HISTIDINE KINASE YPDA"/>
    <property type="match status" value="1"/>
</dbReference>
<keyword evidence="3" id="KW-0418">Kinase</keyword>
<evidence type="ECO:0000259" key="2">
    <source>
        <dbReference type="Pfam" id="PF06580"/>
    </source>
</evidence>
<name>A0ABW7NAR1_9BACT</name>
<dbReference type="InterPro" id="IPR010559">
    <property type="entry name" value="Sig_transdc_His_kin_internal"/>
</dbReference>
<dbReference type="InterPro" id="IPR050640">
    <property type="entry name" value="Bact_2-comp_sensor_kinase"/>
</dbReference>
<dbReference type="Gene3D" id="3.30.565.10">
    <property type="entry name" value="Histidine kinase-like ATPase, C-terminal domain"/>
    <property type="match status" value="1"/>
</dbReference>
<dbReference type="PANTHER" id="PTHR34220">
    <property type="entry name" value="SENSOR HISTIDINE KINASE YPDA"/>
    <property type="match status" value="1"/>
</dbReference>
<dbReference type="SUPFAM" id="SSF55874">
    <property type="entry name" value="ATPase domain of HSP90 chaperone/DNA topoisomerase II/histidine kinase"/>
    <property type="match status" value="1"/>
</dbReference>
<dbReference type="InterPro" id="IPR036890">
    <property type="entry name" value="HATPase_C_sf"/>
</dbReference>
<protein>
    <submittedName>
        <fullName evidence="3">Sensor histidine kinase</fullName>
        <ecNumber evidence="3">2.7.13.3</ecNumber>
    </submittedName>
</protein>
<dbReference type="Proteomes" id="UP001610063">
    <property type="component" value="Unassembled WGS sequence"/>
</dbReference>
<keyword evidence="1" id="KW-0812">Transmembrane</keyword>
<organism evidence="3 4">
    <name type="scientific">Marinoscillum luteum</name>
    <dbReference type="NCBI Taxonomy" id="861051"/>
    <lineage>
        <taxon>Bacteria</taxon>
        <taxon>Pseudomonadati</taxon>
        <taxon>Bacteroidota</taxon>
        <taxon>Cytophagia</taxon>
        <taxon>Cytophagales</taxon>
        <taxon>Reichenbachiellaceae</taxon>
        <taxon>Marinoscillum</taxon>
    </lineage>
</organism>
<evidence type="ECO:0000313" key="3">
    <source>
        <dbReference type="EMBL" id="MFH6983554.1"/>
    </source>
</evidence>
<gene>
    <name evidence="3" type="ORF">ACHKAR_08900</name>
</gene>
<proteinExistence type="predicted"/>
<feature type="domain" description="Signal transduction histidine kinase internal region" evidence="2">
    <location>
        <begin position="156"/>
        <end position="234"/>
    </location>
</feature>
<sequence length="335" mass="38555">MRITRKTLIRELKEIFIIALVGALFNFLTSSFTVLNVAVSVTIWVSLSKGNGYIVDYLNTKISWVEKPITRITVGMVCMMAYTIFTFGAVIVLFKWWNSNSELLDLIRNIRFQDFIIAILITLIISMFFHGRAFYINWKEALFKVEKLKNESLKSQYESLRNQVNPHFLFNSLNVLSELVYEDQGKAVEFIRKMSDVYRYVLEHKDQEMVPLDVELAFLTSYGFLQKIRFGDNFDLSIEKNGEGMVPPLALQMLVENAIKHNVVSSAKPLRVDIVISDDTVMVRNNVQEKLTKDSTGIGLSNLKARYQYLSDQEVVISNDQKTFEVTLPLLKMKG</sequence>
<dbReference type="Pfam" id="PF06580">
    <property type="entry name" value="His_kinase"/>
    <property type="match status" value="1"/>
</dbReference>
<feature type="transmembrane region" description="Helical" evidence="1">
    <location>
        <begin position="15"/>
        <end position="45"/>
    </location>
</feature>
<keyword evidence="4" id="KW-1185">Reference proteome</keyword>
<evidence type="ECO:0000256" key="1">
    <source>
        <dbReference type="SAM" id="Phobius"/>
    </source>
</evidence>
<dbReference type="GO" id="GO:0004673">
    <property type="term" value="F:protein histidine kinase activity"/>
    <property type="evidence" value="ECO:0007669"/>
    <property type="project" value="UniProtKB-EC"/>
</dbReference>
<reference evidence="3 4" key="1">
    <citation type="journal article" date="2013" name="Int. J. Syst. Evol. Microbiol.">
        <title>Marinoscillum luteum sp. nov., isolated from marine sediment.</title>
        <authorList>
            <person name="Cha I.T."/>
            <person name="Park S.J."/>
            <person name="Kim S.J."/>
            <person name="Kim J.G."/>
            <person name="Jung M.Y."/>
            <person name="Shin K.S."/>
            <person name="Kwon K.K."/>
            <person name="Yang S.H."/>
            <person name="Seo Y.S."/>
            <person name="Rhee S.K."/>
        </authorList>
    </citation>
    <scope>NUCLEOTIDE SEQUENCE [LARGE SCALE GENOMIC DNA]</scope>
    <source>
        <strain evidence="3 4">KCTC 23939</strain>
    </source>
</reference>
<evidence type="ECO:0000313" key="4">
    <source>
        <dbReference type="Proteomes" id="UP001610063"/>
    </source>
</evidence>
<accession>A0ABW7NAR1</accession>
<feature type="transmembrane region" description="Helical" evidence="1">
    <location>
        <begin position="72"/>
        <end position="94"/>
    </location>
</feature>
<dbReference type="EC" id="2.7.13.3" evidence="3"/>
<dbReference type="RefSeq" id="WP_395417107.1">
    <property type="nucleotide sequence ID" value="NZ_JBIPKE010000015.1"/>
</dbReference>
<keyword evidence="1" id="KW-0472">Membrane</keyword>
<keyword evidence="1" id="KW-1133">Transmembrane helix</keyword>
<keyword evidence="3" id="KW-0808">Transferase</keyword>